<dbReference type="Pfam" id="PF01261">
    <property type="entry name" value="AP_endonuc_2"/>
    <property type="match status" value="1"/>
</dbReference>
<dbReference type="PANTHER" id="PTHR12110">
    <property type="entry name" value="HYDROXYPYRUVATE ISOMERASE"/>
    <property type="match status" value="1"/>
</dbReference>
<keyword evidence="4" id="KW-1185">Reference proteome</keyword>
<organism evidence="3 4">
    <name type="scientific">Dysgonomonas termitidis</name>
    <dbReference type="NCBI Taxonomy" id="1516126"/>
    <lineage>
        <taxon>Bacteria</taxon>
        <taxon>Pseudomonadati</taxon>
        <taxon>Bacteroidota</taxon>
        <taxon>Bacteroidia</taxon>
        <taxon>Bacteroidales</taxon>
        <taxon>Dysgonomonadaceae</taxon>
        <taxon>Dysgonomonas</taxon>
    </lineage>
</organism>
<comment type="caution">
    <text evidence="3">The sequence shown here is derived from an EMBL/GenBank/DDBJ whole genome shotgun (WGS) entry which is preliminary data.</text>
</comment>
<feature type="chain" id="PRO_5047146269" evidence="1">
    <location>
        <begin position="21"/>
        <end position="289"/>
    </location>
</feature>
<evidence type="ECO:0000259" key="2">
    <source>
        <dbReference type="Pfam" id="PF01261"/>
    </source>
</evidence>
<dbReference type="InterPro" id="IPR013022">
    <property type="entry name" value="Xyl_isomerase-like_TIM-brl"/>
</dbReference>
<dbReference type="RefSeq" id="WP_380001599.1">
    <property type="nucleotide sequence ID" value="NZ_JBHSGN010000163.1"/>
</dbReference>
<evidence type="ECO:0000313" key="3">
    <source>
        <dbReference type="EMBL" id="MFC4676916.1"/>
    </source>
</evidence>
<evidence type="ECO:0000313" key="4">
    <source>
        <dbReference type="Proteomes" id="UP001596023"/>
    </source>
</evidence>
<proteinExistence type="predicted"/>
<accession>A0ABV9L3Q3</accession>
<dbReference type="PANTHER" id="PTHR12110:SF53">
    <property type="entry name" value="BLR5974 PROTEIN"/>
    <property type="match status" value="1"/>
</dbReference>
<dbReference type="InterPro" id="IPR036237">
    <property type="entry name" value="Xyl_isomerase-like_sf"/>
</dbReference>
<name>A0ABV9L3Q3_9BACT</name>
<sequence length="289" mass="32491">MRKILILGCLFIGLSFSVIAQNMQMGTTTALWEKPITADFADAKENGIEYVEVALNQYYRNVSEDEVIPRINALKAKIDSAGMKVWSIHLPFSRTLDISVIDDEARKRSVDIIARMIKASAIFNPSKLVLHSSSEPIDDSIREQRISNAIESIGFLRKYAEEIEAQLCVENLPRTCLGNTPEELLRIIADYPEVGICFDTNHYLTGTPIHFAKIAGHRIGTLHISDYDGVNESHWIPGDGTIPWCELLDIIRDKGYKGIYMYEALKSKDGVRATAKQLANSFELLKKDE</sequence>
<dbReference type="GO" id="GO:0016853">
    <property type="term" value="F:isomerase activity"/>
    <property type="evidence" value="ECO:0007669"/>
    <property type="project" value="UniProtKB-KW"/>
</dbReference>
<keyword evidence="1" id="KW-0732">Signal</keyword>
<keyword evidence="3" id="KW-0413">Isomerase</keyword>
<dbReference type="Proteomes" id="UP001596023">
    <property type="component" value="Unassembled WGS sequence"/>
</dbReference>
<dbReference type="Gene3D" id="3.20.20.150">
    <property type="entry name" value="Divalent-metal-dependent TIM barrel enzymes"/>
    <property type="match status" value="1"/>
</dbReference>
<dbReference type="InterPro" id="IPR050312">
    <property type="entry name" value="IolE/XylAMocC-like"/>
</dbReference>
<reference evidence="4" key="1">
    <citation type="journal article" date="2019" name="Int. J. Syst. Evol. Microbiol.">
        <title>The Global Catalogue of Microorganisms (GCM) 10K type strain sequencing project: providing services to taxonomists for standard genome sequencing and annotation.</title>
        <authorList>
            <consortium name="The Broad Institute Genomics Platform"/>
            <consortium name="The Broad Institute Genome Sequencing Center for Infectious Disease"/>
            <person name="Wu L."/>
            <person name="Ma J."/>
        </authorList>
    </citation>
    <scope>NUCLEOTIDE SEQUENCE [LARGE SCALE GENOMIC DNA]</scope>
    <source>
        <strain evidence="4">CCUG 66188</strain>
    </source>
</reference>
<dbReference type="SUPFAM" id="SSF51658">
    <property type="entry name" value="Xylose isomerase-like"/>
    <property type="match status" value="1"/>
</dbReference>
<dbReference type="EMBL" id="JBHSGN010000163">
    <property type="protein sequence ID" value="MFC4676916.1"/>
    <property type="molecule type" value="Genomic_DNA"/>
</dbReference>
<gene>
    <name evidence="3" type="ORF">ACFO6W_24855</name>
</gene>
<evidence type="ECO:0000256" key="1">
    <source>
        <dbReference type="SAM" id="SignalP"/>
    </source>
</evidence>
<feature type="domain" description="Xylose isomerase-like TIM barrel" evidence="2">
    <location>
        <begin position="40"/>
        <end position="278"/>
    </location>
</feature>
<feature type="signal peptide" evidence="1">
    <location>
        <begin position="1"/>
        <end position="20"/>
    </location>
</feature>
<protein>
    <submittedName>
        <fullName evidence="3">Sugar phosphate isomerase/epimerase family protein</fullName>
    </submittedName>
</protein>